<proteinExistence type="predicted"/>
<evidence type="ECO:0000313" key="2">
    <source>
        <dbReference type="EMBL" id="KJV84620.1"/>
    </source>
</evidence>
<organism evidence="2 3">
    <name type="scientific">Anaplasma phagocytophilum str. ApWI1</name>
    <dbReference type="NCBI Taxonomy" id="1359155"/>
    <lineage>
        <taxon>Bacteria</taxon>
        <taxon>Pseudomonadati</taxon>
        <taxon>Pseudomonadota</taxon>
        <taxon>Alphaproteobacteria</taxon>
        <taxon>Rickettsiales</taxon>
        <taxon>Anaplasmataceae</taxon>
        <taxon>Anaplasma</taxon>
        <taxon>phagocytophilum group</taxon>
    </lineage>
</organism>
<accession>A0A0F3PW87</accession>
<comment type="caution">
    <text evidence="2">The sequence shown here is derived from an EMBL/GenBank/DDBJ whole genome shotgun (WGS) entry which is preliminary data.</text>
</comment>
<evidence type="ECO:0000313" key="3">
    <source>
        <dbReference type="Proteomes" id="UP000033622"/>
    </source>
</evidence>
<protein>
    <submittedName>
        <fullName evidence="2">Uncharacterized protein</fullName>
    </submittedName>
</protein>
<name>A0A0F3PW87_ANAPH</name>
<gene>
    <name evidence="2" type="ORF">APHWI1_1500</name>
    <name evidence="1" type="ORF">APHWI1_1517</name>
</gene>
<reference evidence="2 3" key="1">
    <citation type="submission" date="2015-01" db="EMBL/GenBank/DDBJ databases">
        <title>Genome Sequencing of Rickettsiales.</title>
        <authorList>
            <person name="Daugherty S.C."/>
            <person name="Su Q."/>
            <person name="Abolude K."/>
            <person name="Beier-Sexton M."/>
            <person name="Carlyon J.A."/>
            <person name="Carter R."/>
            <person name="Day N.P."/>
            <person name="Dumler S.J."/>
            <person name="Dyachenko V."/>
            <person name="Godinez A."/>
            <person name="Kurtti T.J."/>
            <person name="Lichay M."/>
            <person name="Mullins K.E."/>
            <person name="Ott S."/>
            <person name="Pappas-Brown V."/>
            <person name="Paris D.H."/>
            <person name="Patel P."/>
            <person name="Richards A.L."/>
            <person name="Sadzewicz L."/>
            <person name="Sears K."/>
            <person name="Seidman D."/>
            <person name="Sengamalay N."/>
            <person name="Stenos J."/>
            <person name="Tallon L.J."/>
            <person name="Vincent G."/>
            <person name="Fraser C.M."/>
            <person name="Munderloh U."/>
            <person name="Dunning-Hotopp J.C."/>
        </authorList>
    </citation>
    <scope>NUCLEOTIDE SEQUENCE [LARGE SCALE GENOMIC DNA]</scope>
    <source>
        <strain evidence="2 3">ApWI1</strain>
    </source>
</reference>
<evidence type="ECO:0000313" key="1">
    <source>
        <dbReference type="EMBL" id="KJV84437.1"/>
    </source>
</evidence>
<dbReference type="AlphaFoldDB" id="A0A0F3PW87"/>
<dbReference type="Proteomes" id="UP000033622">
    <property type="component" value="Unassembled WGS sequence"/>
</dbReference>
<sequence length="55" mass="6009">MQGMSHVILGLYLGNNPDTRKSGNSYRNCILCTGNLIAISVKFAMHSRGSKIALR</sequence>
<dbReference type="EMBL" id="LAOF01000001">
    <property type="protein sequence ID" value="KJV84437.1"/>
    <property type="molecule type" value="Genomic_DNA"/>
</dbReference>
<dbReference type="PATRIC" id="fig|1359155.3.peg.1525"/>
<dbReference type="EMBL" id="LAOF01000001">
    <property type="protein sequence ID" value="KJV84620.1"/>
    <property type="molecule type" value="Genomic_DNA"/>
</dbReference>